<gene>
    <name evidence="1" type="primary">Acey_s0015.g2536</name>
    <name evidence="1" type="ORF">Y032_0015g2536</name>
</gene>
<organism evidence="1 2">
    <name type="scientific">Ancylostoma ceylanicum</name>
    <dbReference type="NCBI Taxonomy" id="53326"/>
    <lineage>
        <taxon>Eukaryota</taxon>
        <taxon>Metazoa</taxon>
        <taxon>Ecdysozoa</taxon>
        <taxon>Nematoda</taxon>
        <taxon>Chromadorea</taxon>
        <taxon>Rhabditida</taxon>
        <taxon>Rhabditina</taxon>
        <taxon>Rhabditomorpha</taxon>
        <taxon>Strongyloidea</taxon>
        <taxon>Ancylostomatidae</taxon>
        <taxon>Ancylostomatinae</taxon>
        <taxon>Ancylostoma</taxon>
    </lineage>
</organism>
<sequence>MVADKLRGSTEKIRKKKKIVILTGGMWVVCRESSGGTIGRLDLGCATTTLVTVTRRAFAGPPTTRPPHRNH</sequence>
<protein>
    <submittedName>
        <fullName evidence="1">Uncharacterized protein</fullName>
    </submittedName>
</protein>
<evidence type="ECO:0000313" key="1">
    <source>
        <dbReference type="EMBL" id="EYC23230.1"/>
    </source>
</evidence>
<reference evidence="2" key="1">
    <citation type="journal article" date="2015" name="Nat. Genet.">
        <title>The genome and transcriptome of the zoonotic hookworm Ancylostoma ceylanicum identify infection-specific gene families.</title>
        <authorList>
            <person name="Schwarz E.M."/>
            <person name="Hu Y."/>
            <person name="Antoshechkin I."/>
            <person name="Miller M.M."/>
            <person name="Sternberg P.W."/>
            <person name="Aroian R.V."/>
        </authorList>
    </citation>
    <scope>NUCLEOTIDE SEQUENCE</scope>
    <source>
        <strain evidence="2">HY135</strain>
    </source>
</reference>
<dbReference type="EMBL" id="JARK01001351">
    <property type="protein sequence ID" value="EYC23230.1"/>
    <property type="molecule type" value="Genomic_DNA"/>
</dbReference>
<comment type="caution">
    <text evidence="1">The sequence shown here is derived from an EMBL/GenBank/DDBJ whole genome shotgun (WGS) entry which is preliminary data.</text>
</comment>
<dbReference type="AlphaFoldDB" id="A0A016V710"/>
<accession>A0A016V710</accession>
<evidence type="ECO:0000313" key="2">
    <source>
        <dbReference type="Proteomes" id="UP000024635"/>
    </source>
</evidence>
<dbReference type="Proteomes" id="UP000024635">
    <property type="component" value="Unassembled WGS sequence"/>
</dbReference>
<proteinExistence type="predicted"/>
<name>A0A016V710_9BILA</name>
<keyword evidence="2" id="KW-1185">Reference proteome</keyword>